<reference evidence="7" key="1">
    <citation type="submission" date="2020-03" db="EMBL/GenBank/DDBJ databases">
        <title>Solimonas marina sp. nov., isolated from deep seawater of the Pacific Ocean.</title>
        <authorList>
            <person name="Liu X."/>
            <person name="Lai Q."/>
            <person name="Sun F."/>
            <person name="Gai Y."/>
            <person name="Li G."/>
            <person name="Shao Z."/>
        </authorList>
    </citation>
    <scope>NUCLEOTIDE SEQUENCE</scope>
    <source>
        <strain evidence="7">C16B3</strain>
    </source>
</reference>
<dbReference type="SUPFAM" id="SSF52283">
    <property type="entry name" value="Formate/glycerate dehydrogenase catalytic domain-like"/>
    <property type="match status" value="1"/>
</dbReference>
<dbReference type="InterPro" id="IPR006140">
    <property type="entry name" value="D-isomer_DH_NAD-bd"/>
</dbReference>
<keyword evidence="3" id="KW-0520">NAD</keyword>
<dbReference type="PANTHER" id="PTHR10996">
    <property type="entry name" value="2-HYDROXYACID DEHYDROGENASE-RELATED"/>
    <property type="match status" value="1"/>
</dbReference>
<feature type="domain" description="D-isomer specific 2-hydroxyacid dehydrogenase NAD-binding" evidence="6">
    <location>
        <begin position="109"/>
        <end position="280"/>
    </location>
</feature>
<keyword evidence="8" id="KW-1185">Reference proteome</keyword>
<keyword evidence="2 4" id="KW-0560">Oxidoreductase</keyword>
<evidence type="ECO:0000259" key="5">
    <source>
        <dbReference type="Pfam" id="PF00389"/>
    </source>
</evidence>
<dbReference type="InterPro" id="IPR050223">
    <property type="entry name" value="D-isomer_2-hydroxyacid_DH"/>
</dbReference>
<name>A0A970B749_9GAMM</name>
<feature type="domain" description="D-isomer specific 2-hydroxyacid dehydrogenase catalytic" evidence="5">
    <location>
        <begin position="37"/>
        <end position="311"/>
    </location>
</feature>
<accession>A0A970B749</accession>
<dbReference type="GO" id="GO:0005829">
    <property type="term" value="C:cytosol"/>
    <property type="evidence" value="ECO:0007669"/>
    <property type="project" value="TreeGrafter"/>
</dbReference>
<dbReference type="FunFam" id="3.40.50.720:FF:000213">
    <property type="entry name" value="Putative 2-hydroxyacid dehydrogenase"/>
    <property type="match status" value="1"/>
</dbReference>
<dbReference type="InterPro" id="IPR029752">
    <property type="entry name" value="D-isomer_DH_CS1"/>
</dbReference>
<keyword evidence="1" id="KW-0521">NADP</keyword>
<dbReference type="PROSITE" id="PS00065">
    <property type="entry name" value="D_2_HYDROXYACID_DH_1"/>
    <property type="match status" value="1"/>
</dbReference>
<evidence type="ECO:0000256" key="2">
    <source>
        <dbReference type="ARBA" id="ARBA00023002"/>
    </source>
</evidence>
<dbReference type="Pfam" id="PF02826">
    <property type="entry name" value="2-Hacid_dh_C"/>
    <property type="match status" value="1"/>
</dbReference>
<dbReference type="EMBL" id="JAAVXB010000001">
    <property type="protein sequence ID" value="NKF20844.1"/>
    <property type="molecule type" value="Genomic_DNA"/>
</dbReference>
<gene>
    <name evidence="7" type="ORF">G7Y82_00850</name>
</gene>
<dbReference type="RefSeq" id="WP_168146105.1">
    <property type="nucleotide sequence ID" value="NZ_JAAVXB010000001.1"/>
</dbReference>
<dbReference type="Gene3D" id="3.40.50.720">
    <property type="entry name" value="NAD(P)-binding Rossmann-like Domain"/>
    <property type="match status" value="2"/>
</dbReference>
<evidence type="ECO:0000259" key="6">
    <source>
        <dbReference type="Pfam" id="PF02826"/>
    </source>
</evidence>
<dbReference type="Pfam" id="PF00389">
    <property type="entry name" value="2-Hacid_dh"/>
    <property type="match status" value="1"/>
</dbReference>
<comment type="caution">
    <text evidence="7">The sequence shown here is derived from an EMBL/GenBank/DDBJ whole genome shotgun (WGS) entry which is preliminary data.</text>
</comment>
<dbReference type="Proteomes" id="UP000653472">
    <property type="component" value="Unassembled WGS sequence"/>
</dbReference>
<protein>
    <submittedName>
        <fullName evidence="7">2-hydroxyacid dehydrogenase</fullName>
    </submittedName>
</protein>
<evidence type="ECO:0000256" key="3">
    <source>
        <dbReference type="ARBA" id="ARBA00023027"/>
    </source>
</evidence>
<dbReference type="GO" id="GO:0030267">
    <property type="term" value="F:glyoxylate reductase (NADPH) activity"/>
    <property type="evidence" value="ECO:0007669"/>
    <property type="project" value="TreeGrafter"/>
</dbReference>
<dbReference type="GO" id="GO:0016618">
    <property type="term" value="F:hydroxypyruvate reductase [NAD(P)H] activity"/>
    <property type="evidence" value="ECO:0007669"/>
    <property type="project" value="TreeGrafter"/>
</dbReference>
<organism evidence="7 8">
    <name type="scientific">Solimonas marina</name>
    <dbReference type="NCBI Taxonomy" id="2714601"/>
    <lineage>
        <taxon>Bacteria</taxon>
        <taxon>Pseudomonadati</taxon>
        <taxon>Pseudomonadota</taxon>
        <taxon>Gammaproteobacteria</taxon>
        <taxon>Nevskiales</taxon>
        <taxon>Nevskiaceae</taxon>
        <taxon>Solimonas</taxon>
    </lineage>
</organism>
<dbReference type="InterPro" id="IPR036291">
    <property type="entry name" value="NAD(P)-bd_dom_sf"/>
</dbReference>
<proteinExistence type="inferred from homology"/>
<dbReference type="CDD" id="cd12156">
    <property type="entry name" value="HPPR"/>
    <property type="match status" value="1"/>
</dbReference>
<comment type="similarity">
    <text evidence="4">Belongs to the D-isomer specific 2-hydroxyacid dehydrogenase family.</text>
</comment>
<evidence type="ECO:0000313" key="7">
    <source>
        <dbReference type="EMBL" id="NKF20844.1"/>
    </source>
</evidence>
<dbReference type="PANTHER" id="PTHR10996:SF178">
    <property type="entry name" value="2-HYDROXYACID DEHYDROGENASE YGL185C-RELATED"/>
    <property type="match status" value="1"/>
</dbReference>
<evidence type="ECO:0000256" key="4">
    <source>
        <dbReference type="RuleBase" id="RU003719"/>
    </source>
</evidence>
<evidence type="ECO:0000256" key="1">
    <source>
        <dbReference type="ARBA" id="ARBA00022857"/>
    </source>
</evidence>
<dbReference type="InterPro" id="IPR006139">
    <property type="entry name" value="D-isomer_2_OHA_DH_cat_dom"/>
</dbReference>
<dbReference type="SUPFAM" id="SSF51735">
    <property type="entry name" value="NAD(P)-binding Rossmann-fold domains"/>
    <property type="match status" value="1"/>
</dbReference>
<dbReference type="GO" id="GO:0051287">
    <property type="term" value="F:NAD binding"/>
    <property type="evidence" value="ECO:0007669"/>
    <property type="project" value="InterPro"/>
</dbReference>
<dbReference type="AlphaFoldDB" id="A0A970B749"/>
<sequence length="312" mass="33384">MRPRLLQHGRLLPWLEAELAAHYDCTMLEAQADPDAYLATHGGEFTLMATSVRTGADAALIERLPQLKMIAVFGVGYETVDLDATRARGIVVSNTPDVLNDCVADLAVGALIDLLRGISASDRHVRAGRWPQRNFPLATRVSGKQLGIVGLGRIGEAIARRASGFDMTVCYHNRRPRPDCPYEYVPDLLDLARRSDVLMVAAAATPGAPPTINAEVLTALGADGWLVNIARGALVDEPALVAALQAGTIAGAALDVFADEPNVPAALWSLDNVVLMPHIASATHETRRAMAELVFANLQHYVQHGQALTAVP</sequence>
<evidence type="ECO:0000313" key="8">
    <source>
        <dbReference type="Proteomes" id="UP000653472"/>
    </source>
</evidence>